<keyword evidence="1" id="KW-0378">Hydrolase</keyword>
<protein>
    <submittedName>
        <fullName evidence="1">Putative cleavage and polyadenylation specificity factor subunit 3-II</fullName>
        <ecNumber evidence="1">3.1.27.-</ecNumber>
    </submittedName>
</protein>
<name>A0A5B7B8U1_DAVIN</name>
<dbReference type="AlphaFoldDB" id="A0A5B7B8U1"/>
<gene>
    <name evidence="1" type="ORF">Din_034366</name>
</gene>
<proteinExistence type="predicted"/>
<evidence type="ECO:0000313" key="1">
    <source>
        <dbReference type="EMBL" id="MPA64925.1"/>
    </source>
</evidence>
<sequence>MEKSHKAKVIHQDELLDMLREQKHEVKYAFCCPVHFGKFERIENTDLLSTKDVLPISDKCSWLHLLFVKVSNELTEGNIQDFGEHLQVESFRASVCLKDNCPYRSTDSSHNKSEAVYFCCTWSLADEKLARKVIAIMKNLDANAV</sequence>
<accession>A0A5B7B8U1</accession>
<dbReference type="GO" id="GO:0016787">
    <property type="term" value="F:hydrolase activity"/>
    <property type="evidence" value="ECO:0007669"/>
    <property type="project" value="UniProtKB-KW"/>
</dbReference>
<dbReference type="EMBL" id="GHES01034366">
    <property type="protein sequence ID" value="MPA64925.1"/>
    <property type="molecule type" value="Transcribed_RNA"/>
</dbReference>
<dbReference type="EC" id="3.1.27.-" evidence="1"/>
<organism evidence="1">
    <name type="scientific">Davidia involucrata</name>
    <name type="common">Dove tree</name>
    <dbReference type="NCBI Taxonomy" id="16924"/>
    <lineage>
        <taxon>Eukaryota</taxon>
        <taxon>Viridiplantae</taxon>
        <taxon>Streptophyta</taxon>
        <taxon>Embryophyta</taxon>
        <taxon>Tracheophyta</taxon>
        <taxon>Spermatophyta</taxon>
        <taxon>Magnoliopsida</taxon>
        <taxon>eudicotyledons</taxon>
        <taxon>Gunneridae</taxon>
        <taxon>Pentapetalae</taxon>
        <taxon>asterids</taxon>
        <taxon>Cornales</taxon>
        <taxon>Nyssaceae</taxon>
        <taxon>Davidia</taxon>
    </lineage>
</organism>
<reference evidence="1" key="1">
    <citation type="submission" date="2019-08" db="EMBL/GenBank/DDBJ databases">
        <title>Reference gene set and small RNA set construction with multiple tissues from Davidia involucrata Baill.</title>
        <authorList>
            <person name="Yang H."/>
            <person name="Zhou C."/>
            <person name="Li G."/>
            <person name="Wang J."/>
            <person name="Gao P."/>
            <person name="Wang M."/>
            <person name="Wang R."/>
            <person name="Zhao Y."/>
        </authorList>
    </citation>
    <scope>NUCLEOTIDE SEQUENCE</scope>
    <source>
        <tissue evidence="1">Mixed with DoveR01_LX</tissue>
    </source>
</reference>